<proteinExistence type="predicted"/>
<protein>
    <submittedName>
        <fullName evidence="1">DUF2278 domain-containing protein</fullName>
    </submittedName>
</protein>
<dbReference type="InterPro" id="IPR019268">
    <property type="entry name" value="DUF2278"/>
</dbReference>
<name>A0A344U377_9ACTN</name>
<dbReference type="RefSeq" id="WP_114056534.1">
    <property type="nucleotide sequence ID" value="NZ_CP030862.1"/>
</dbReference>
<sequence>MPLENYGVLSGTLHRHFRDRPDDQGRWYHVHLEVDTPEGRYACAVDVDSKKSAVGVQWKVFTLHPSVLEPVDAPSPGYHDLARTSGSGAIDYQRHPALAERTGCLFVRRPPGWVQRILDRIDPPRPWTAGSHLEATAALEPILVPGRPVLVFGEPFDEGLGMHNIHQNQGDPAGSQWWDENGTWQDGATMTRRPDGLYDVFLSKFSTQADTTDAGGHPV</sequence>
<dbReference type="EMBL" id="CP030862">
    <property type="protein sequence ID" value="AXE25348.1"/>
    <property type="molecule type" value="Genomic_DNA"/>
</dbReference>
<dbReference type="Pfam" id="PF10042">
    <property type="entry name" value="DUF2278"/>
    <property type="match status" value="1"/>
</dbReference>
<gene>
    <name evidence="1" type="ORF">C0216_19540</name>
</gene>
<keyword evidence="2" id="KW-1185">Reference proteome</keyword>
<evidence type="ECO:0000313" key="1">
    <source>
        <dbReference type="EMBL" id="AXE25348.1"/>
    </source>
</evidence>
<evidence type="ECO:0000313" key="2">
    <source>
        <dbReference type="Proteomes" id="UP000252004"/>
    </source>
</evidence>
<dbReference type="KEGG" id="sgz:C0216_19540"/>
<dbReference type="Proteomes" id="UP000252004">
    <property type="component" value="Chromosome"/>
</dbReference>
<organism evidence="1 2">
    <name type="scientific">Streptomyces globosus</name>
    <dbReference type="NCBI Taxonomy" id="68209"/>
    <lineage>
        <taxon>Bacteria</taxon>
        <taxon>Bacillati</taxon>
        <taxon>Actinomycetota</taxon>
        <taxon>Actinomycetes</taxon>
        <taxon>Kitasatosporales</taxon>
        <taxon>Streptomycetaceae</taxon>
        <taxon>Streptomyces</taxon>
    </lineage>
</organism>
<accession>A0A344U377</accession>
<dbReference type="OrthoDB" id="291334at2"/>
<dbReference type="AlphaFoldDB" id="A0A344U377"/>
<reference evidence="1 2" key="1">
    <citation type="submission" date="2018-01" db="EMBL/GenBank/DDBJ databases">
        <title>Draft genome Sequence of streptomyces globosus LZH-48.</title>
        <authorList>
            <person name="Ran K."/>
            <person name="Li Z."/>
            <person name="Wei S."/>
            <person name="Dong R."/>
        </authorList>
    </citation>
    <scope>NUCLEOTIDE SEQUENCE [LARGE SCALE GENOMIC DNA]</scope>
    <source>
        <strain evidence="1 2">LZH-48</strain>
    </source>
</reference>